<proteinExistence type="predicted"/>
<dbReference type="Proteomes" id="UP001162501">
    <property type="component" value="Chromosome 18"/>
</dbReference>
<gene>
    <name evidence="1" type="ORF">MRATA1EN22A_LOCUS7834</name>
</gene>
<feature type="non-terminal residue" evidence="1">
    <location>
        <position position="1"/>
    </location>
</feature>
<feature type="non-terminal residue" evidence="1">
    <location>
        <position position="54"/>
    </location>
</feature>
<dbReference type="EMBL" id="OX596102">
    <property type="protein sequence ID" value="CAM9814368.1"/>
    <property type="molecule type" value="Genomic_DNA"/>
</dbReference>
<reference evidence="1" key="1">
    <citation type="submission" date="2023-05" db="EMBL/GenBank/DDBJ databases">
        <authorList>
            <consortium name="ELIXIR-Norway"/>
        </authorList>
    </citation>
    <scope>NUCLEOTIDE SEQUENCE</scope>
</reference>
<name>A0AC59YN44_RANTA</name>
<sequence>CRRRTRKQSPVPLYRALRPGWGAVVGTVQGPVPHPANSLRPPPHSAAAGGCRAG</sequence>
<organism evidence="1 2">
    <name type="scientific">Rangifer tarandus platyrhynchus</name>
    <name type="common">Svalbard reindeer</name>
    <dbReference type="NCBI Taxonomy" id="3082113"/>
    <lineage>
        <taxon>Eukaryota</taxon>
        <taxon>Metazoa</taxon>
        <taxon>Chordata</taxon>
        <taxon>Craniata</taxon>
        <taxon>Vertebrata</taxon>
        <taxon>Euteleostomi</taxon>
        <taxon>Mammalia</taxon>
        <taxon>Eutheria</taxon>
        <taxon>Laurasiatheria</taxon>
        <taxon>Artiodactyla</taxon>
        <taxon>Ruminantia</taxon>
        <taxon>Pecora</taxon>
        <taxon>Cervidae</taxon>
        <taxon>Odocoileinae</taxon>
        <taxon>Rangifer</taxon>
    </lineage>
</organism>
<evidence type="ECO:0000313" key="1">
    <source>
        <dbReference type="EMBL" id="CAM9814368.1"/>
    </source>
</evidence>
<protein>
    <submittedName>
        <fullName evidence="1">Uncharacterized protein</fullName>
    </submittedName>
</protein>
<reference evidence="1" key="2">
    <citation type="submission" date="2025-03" db="EMBL/GenBank/DDBJ databases">
        <authorList>
            <consortium name="ELIXIR-Norway"/>
            <consortium name="Elixir Norway"/>
        </authorList>
    </citation>
    <scope>NUCLEOTIDE SEQUENCE</scope>
</reference>
<evidence type="ECO:0000313" key="2">
    <source>
        <dbReference type="Proteomes" id="UP001162501"/>
    </source>
</evidence>
<accession>A0AC59YN44</accession>